<dbReference type="EMBL" id="QXFI01000025">
    <property type="protein sequence ID" value="RIV44597.1"/>
    <property type="molecule type" value="Genomic_DNA"/>
</dbReference>
<comment type="caution">
    <text evidence="1">The sequence shown here is derived from an EMBL/GenBank/DDBJ whole genome shotgun (WGS) entry which is preliminary data.</text>
</comment>
<dbReference type="AlphaFoldDB" id="A0A3A1NLN5"/>
<organism evidence="1 3">
    <name type="scientific">Flagellimonas pelagia</name>
    <dbReference type="NCBI Taxonomy" id="2306998"/>
    <lineage>
        <taxon>Bacteria</taxon>
        <taxon>Pseudomonadati</taxon>
        <taxon>Bacteroidota</taxon>
        <taxon>Flavobacteriia</taxon>
        <taxon>Flavobacteriales</taxon>
        <taxon>Flavobacteriaceae</taxon>
        <taxon>Flagellimonas</taxon>
    </lineage>
</organism>
<dbReference type="Pfam" id="PF07676">
    <property type="entry name" value="PD40"/>
    <property type="match status" value="2"/>
</dbReference>
<evidence type="ECO:0000313" key="1">
    <source>
        <dbReference type="EMBL" id="RIV44597.1"/>
    </source>
</evidence>
<name>A0A3A1NLN5_9FLAO</name>
<dbReference type="EMBL" id="VNWK01000025">
    <property type="protein sequence ID" value="TXJ94662.1"/>
    <property type="molecule type" value="Genomic_DNA"/>
</dbReference>
<dbReference type="Proteomes" id="UP000321621">
    <property type="component" value="Unassembled WGS sequence"/>
</dbReference>
<dbReference type="InterPro" id="IPR011042">
    <property type="entry name" value="6-blade_b-propeller_TolB-like"/>
</dbReference>
<dbReference type="OrthoDB" id="9809364at2"/>
<sequence length="313" mass="35860">MKRLGLFFITTFIFLSCSQEQQYLKFDSNVPGITPKIFAKSVLSPNNEHVGYCEFSKDGSDLYYTITTDTWFPTQLIKVSSDNLKLKNTLSLIGSDFEGEPCFSKDGQILFFTAVLPPNENKWHSDIYYMKKSGKSWSKPEQMDSLINSNASEWNITCSNNNTIYFCSEREKGTSAWNGDIYKAKIVNGQTQELEKLPEIINTEYHESDPLIAPDESFLIFHSNRPGGFGIKDKDEDVIHCDLYISFNESGKWTNPINMGDQINTTGIEMAPALTPDGKYFLFTRRESINTSKPSEIYWVSTKIFEKYREKIK</sequence>
<evidence type="ECO:0000313" key="4">
    <source>
        <dbReference type="Proteomes" id="UP000321621"/>
    </source>
</evidence>
<dbReference type="RefSeq" id="WP_119647367.1">
    <property type="nucleotide sequence ID" value="NZ_QXFI01000025.1"/>
</dbReference>
<reference evidence="1 3" key="1">
    <citation type="submission" date="2018-08" db="EMBL/GenBank/DDBJ databases">
        <title>Proposal of Muricauda 72 sp.nov. and Muricauda NH166 sp.nov., isolated from seawater.</title>
        <authorList>
            <person name="Cheng H."/>
            <person name="Wu Y.-H."/>
            <person name="Guo L.-L."/>
            <person name="Xu X.-W."/>
        </authorList>
    </citation>
    <scope>NUCLEOTIDE SEQUENCE [LARGE SCALE GENOMIC DNA]</scope>
    <source>
        <strain evidence="1 3">72</strain>
    </source>
</reference>
<evidence type="ECO:0008006" key="5">
    <source>
        <dbReference type="Google" id="ProtNLM"/>
    </source>
</evidence>
<proteinExistence type="predicted"/>
<dbReference type="Gene3D" id="2.120.10.30">
    <property type="entry name" value="TolB, C-terminal domain"/>
    <property type="match status" value="1"/>
</dbReference>
<accession>A0A3A1NLN5</accession>
<dbReference type="PROSITE" id="PS51257">
    <property type="entry name" value="PROKAR_LIPOPROTEIN"/>
    <property type="match status" value="1"/>
</dbReference>
<dbReference type="InterPro" id="IPR011659">
    <property type="entry name" value="WD40"/>
</dbReference>
<protein>
    <recommendedName>
        <fullName evidence="5">Exo-alpha-sialidase</fullName>
    </recommendedName>
</protein>
<gene>
    <name evidence="1" type="ORF">D2V05_09590</name>
    <name evidence="2" type="ORF">FQ017_09500</name>
</gene>
<dbReference type="SUPFAM" id="SSF82171">
    <property type="entry name" value="DPP6 N-terminal domain-like"/>
    <property type="match status" value="1"/>
</dbReference>
<dbReference type="Proteomes" id="UP000266691">
    <property type="component" value="Unassembled WGS sequence"/>
</dbReference>
<evidence type="ECO:0000313" key="2">
    <source>
        <dbReference type="EMBL" id="TXJ94662.1"/>
    </source>
</evidence>
<keyword evidence="4" id="KW-1185">Reference proteome</keyword>
<evidence type="ECO:0000313" key="3">
    <source>
        <dbReference type="Proteomes" id="UP000266691"/>
    </source>
</evidence>
<dbReference type="CDD" id="cd15482">
    <property type="entry name" value="Sialidase_non-viral"/>
    <property type="match status" value="1"/>
</dbReference>
<reference evidence="2 4" key="2">
    <citation type="submission" date="2019-07" db="EMBL/GenBank/DDBJ databases">
        <title>Draft genome of two Muricauda strains isolated from deep sea.</title>
        <authorList>
            <person name="Sun C."/>
        </authorList>
    </citation>
    <scope>NUCLEOTIDE SEQUENCE [LARGE SCALE GENOMIC DNA]</scope>
    <source>
        <strain evidence="2 4">72</strain>
    </source>
</reference>